<evidence type="ECO:0000256" key="4">
    <source>
        <dbReference type="ARBA" id="ARBA00022723"/>
    </source>
</evidence>
<evidence type="ECO:0000256" key="5">
    <source>
        <dbReference type="ARBA" id="ARBA00022833"/>
    </source>
</evidence>
<dbReference type="Pfam" id="PF20511">
    <property type="entry name" value="PMI_typeI_cat"/>
    <property type="match status" value="1"/>
</dbReference>
<evidence type="ECO:0000313" key="11">
    <source>
        <dbReference type="EMBL" id="TDS86468.1"/>
    </source>
</evidence>
<dbReference type="PIRSF" id="PIRSF001480">
    <property type="entry name" value="Mannose-6-phosphate_isomerase"/>
    <property type="match status" value="1"/>
</dbReference>
<feature type="domain" description="Phosphomannose isomerase type I catalytic" evidence="10">
    <location>
        <begin position="1"/>
        <end position="146"/>
    </location>
</feature>
<sequence length="455" mass="48079">MFKMINPVRDYAWGSTTAFRELFGWAASATPQAELWMGAHPSGPSLLELPSAGAQGPGEITSLPEYLHDSAQASESFPFLLKVLAAEQPLSIQSHPTAERARLGFAAEETAGVARDAAHRSYKDPHAKPELVVALTEFSALCGFRPYAEAVTVLESLRTSLAGLGHGGAEPQDHPQLRTVLDRLHSCVVAQDYAAALEQLLGSHRDESAIAAGQLHGMLDPASGPRREDDAGISASLDPGTRGMLDQVSAAFPRDPGIFVTLLLNRVQLAPGESIYLPAGNLHAYLHGVGVELMGNSDNVLRGGLTGKHLDVEELLSVTDFGVLPVPHCPVQRSDASPHRTRYQAPFEEFALESFELPGEVMLERPGPGIVLCTAGELTLHAPPGTRDESAAPSDPGVGVGPTSGSGTPHMLTLTPGESAFLPATAGHRLSAAAHAQAFLASSTFASTDRQEYRP</sequence>
<evidence type="ECO:0000256" key="2">
    <source>
        <dbReference type="ARBA" id="ARBA00010772"/>
    </source>
</evidence>
<dbReference type="GO" id="GO:0004476">
    <property type="term" value="F:mannose-6-phosphate isomerase activity"/>
    <property type="evidence" value="ECO:0007669"/>
    <property type="project" value="UniProtKB-EC"/>
</dbReference>
<keyword evidence="4 8" id="KW-0479">Metal-binding</keyword>
<evidence type="ECO:0000313" key="12">
    <source>
        <dbReference type="Proteomes" id="UP000294506"/>
    </source>
</evidence>
<dbReference type="AlphaFoldDB" id="A0A4R7G5E5"/>
<dbReference type="RefSeq" id="WP_133726022.1">
    <property type="nucleotide sequence ID" value="NZ_SOAN01000003.1"/>
</dbReference>
<comment type="cofactor">
    <cofactor evidence="8">
        <name>Zn(2+)</name>
        <dbReference type="ChEBI" id="CHEBI:29105"/>
    </cofactor>
    <text evidence="8">Binds 1 zinc ion per subunit.</text>
</comment>
<dbReference type="InterPro" id="IPR011051">
    <property type="entry name" value="RmlC_Cupin_sf"/>
</dbReference>
<dbReference type="SUPFAM" id="SSF51182">
    <property type="entry name" value="RmlC-like cupins"/>
    <property type="match status" value="1"/>
</dbReference>
<keyword evidence="5 8" id="KW-0862">Zinc</keyword>
<dbReference type="Gene3D" id="1.10.441.10">
    <property type="entry name" value="Phosphomannose Isomerase, domain 2"/>
    <property type="match status" value="1"/>
</dbReference>
<feature type="binding site" evidence="8">
    <location>
        <position position="95"/>
    </location>
    <ligand>
        <name>Zn(2+)</name>
        <dbReference type="ChEBI" id="CHEBI:29105"/>
    </ligand>
</feature>
<accession>A0A4R7G5E5</accession>
<evidence type="ECO:0000256" key="6">
    <source>
        <dbReference type="ARBA" id="ARBA00023235"/>
    </source>
</evidence>
<proteinExistence type="inferred from homology"/>
<evidence type="ECO:0000256" key="1">
    <source>
        <dbReference type="ARBA" id="ARBA00000757"/>
    </source>
</evidence>
<dbReference type="PANTHER" id="PTHR10309">
    <property type="entry name" value="MANNOSE-6-PHOSPHATE ISOMERASE"/>
    <property type="match status" value="1"/>
</dbReference>
<dbReference type="Gene3D" id="2.60.120.10">
    <property type="entry name" value="Jelly Rolls"/>
    <property type="match status" value="2"/>
</dbReference>
<evidence type="ECO:0000259" key="10">
    <source>
        <dbReference type="Pfam" id="PF20511"/>
    </source>
</evidence>
<dbReference type="Proteomes" id="UP000294506">
    <property type="component" value="Unassembled WGS sequence"/>
</dbReference>
<feature type="region of interest" description="Disordered" evidence="9">
    <location>
        <begin position="381"/>
        <end position="410"/>
    </location>
</feature>
<comment type="similarity">
    <text evidence="2">Belongs to the mannose-6-phosphate isomerase type 1 family.</text>
</comment>
<feature type="binding site" evidence="8">
    <location>
        <position position="93"/>
    </location>
    <ligand>
        <name>Zn(2+)</name>
        <dbReference type="ChEBI" id="CHEBI:29105"/>
    </ligand>
</feature>
<keyword evidence="6 11" id="KW-0413">Isomerase</keyword>
<feature type="binding site" evidence="8">
    <location>
        <position position="130"/>
    </location>
    <ligand>
        <name>Zn(2+)</name>
        <dbReference type="ChEBI" id="CHEBI:29105"/>
    </ligand>
</feature>
<name>A0A4R7G5E5_9MICC</name>
<dbReference type="GO" id="GO:0009298">
    <property type="term" value="P:GDP-mannose biosynthetic process"/>
    <property type="evidence" value="ECO:0007669"/>
    <property type="project" value="InterPro"/>
</dbReference>
<gene>
    <name evidence="11" type="ORF">EV640_103158</name>
</gene>
<dbReference type="PRINTS" id="PR00714">
    <property type="entry name" value="MAN6PISMRASE"/>
</dbReference>
<dbReference type="GO" id="GO:0005829">
    <property type="term" value="C:cytosol"/>
    <property type="evidence" value="ECO:0007669"/>
    <property type="project" value="TreeGrafter"/>
</dbReference>
<keyword evidence="12" id="KW-1185">Reference proteome</keyword>
<comment type="catalytic activity">
    <reaction evidence="1">
        <text>D-mannose 6-phosphate = D-fructose 6-phosphate</text>
        <dbReference type="Rhea" id="RHEA:12356"/>
        <dbReference type="ChEBI" id="CHEBI:58735"/>
        <dbReference type="ChEBI" id="CHEBI:61527"/>
        <dbReference type="EC" id="5.3.1.8"/>
    </reaction>
</comment>
<dbReference type="EMBL" id="SOAN01000003">
    <property type="protein sequence ID" value="TDS86468.1"/>
    <property type="molecule type" value="Genomic_DNA"/>
</dbReference>
<evidence type="ECO:0000256" key="8">
    <source>
        <dbReference type="PIRSR" id="PIRSR001480-2"/>
    </source>
</evidence>
<dbReference type="EC" id="5.3.1.8" evidence="3"/>
<dbReference type="GO" id="GO:0005975">
    <property type="term" value="P:carbohydrate metabolic process"/>
    <property type="evidence" value="ECO:0007669"/>
    <property type="project" value="InterPro"/>
</dbReference>
<dbReference type="NCBIfam" id="TIGR00218">
    <property type="entry name" value="manA"/>
    <property type="match status" value="1"/>
</dbReference>
<dbReference type="InterPro" id="IPR014710">
    <property type="entry name" value="RmlC-like_jellyroll"/>
</dbReference>
<dbReference type="InterPro" id="IPR046457">
    <property type="entry name" value="PMI_typeI_cat"/>
</dbReference>
<evidence type="ECO:0000256" key="3">
    <source>
        <dbReference type="ARBA" id="ARBA00011956"/>
    </source>
</evidence>
<comment type="caution">
    <text evidence="11">The sequence shown here is derived from an EMBL/GenBank/DDBJ whole genome shotgun (WGS) entry which is preliminary data.</text>
</comment>
<protein>
    <recommendedName>
        <fullName evidence="3">mannose-6-phosphate isomerase</fullName>
        <ecNumber evidence="3">5.3.1.8</ecNumber>
    </recommendedName>
</protein>
<dbReference type="CDD" id="cd07011">
    <property type="entry name" value="cupin_PMI_type_I_N"/>
    <property type="match status" value="1"/>
</dbReference>
<organism evidence="11 12">
    <name type="scientific">Nesterenkonia aurantiaca</name>
    <dbReference type="NCBI Taxonomy" id="1436010"/>
    <lineage>
        <taxon>Bacteria</taxon>
        <taxon>Bacillati</taxon>
        <taxon>Actinomycetota</taxon>
        <taxon>Actinomycetes</taxon>
        <taxon>Micrococcales</taxon>
        <taxon>Micrococcaceae</taxon>
        <taxon>Nesterenkonia</taxon>
    </lineage>
</organism>
<feature type="active site" evidence="7">
    <location>
        <position position="302"/>
    </location>
</feature>
<feature type="binding site" evidence="8">
    <location>
        <position position="283"/>
    </location>
    <ligand>
        <name>Zn(2+)</name>
        <dbReference type="ChEBI" id="CHEBI:29105"/>
    </ligand>
</feature>
<dbReference type="InterPro" id="IPR016305">
    <property type="entry name" value="Mannose-6-P_Isomerase"/>
</dbReference>
<evidence type="ECO:0000256" key="9">
    <source>
        <dbReference type="SAM" id="MobiDB-lite"/>
    </source>
</evidence>
<dbReference type="InterPro" id="IPR001250">
    <property type="entry name" value="Man6P_Isoase-1"/>
</dbReference>
<dbReference type="PANTHER" id="PTHR10309:SF0">
    <property type="entry name" value="MANNOSE-6-PHOSPHATE ISOMERASE"/>
    <property type="match status" value="1"/>
</dbReference>
<reference evidence="11 12" key="1">
    <citation type="submission" date="2019-03" db="EMBL/GenBank/DDBJ databases">
        <title>Genomic Encyclopedia of Type Strains, Phase III (KMG-III): the genomes of soil and plant-associated and newly described type strains.</title>
        <authorList>
            <person name="Whitman W."/>
        </authorList>
    </citation>
    <scope>NUCLEOTIDE SEQUENCE [LARGE SCALE GENOMIC DNA]</scope>
    <source>
        <strain evidence="11 12">DSM 27373</strain>
    </source>
</reference>
<evidence type="ECO:0000256" key="7">
    <source>
        <dbReference type="PIRSR" id="PIRSR001480-1"/>
    </source>
</evidence>
<dbReference type="GO" id="GO:0008270">
    <property type="term" value="F:zinc ion binding"/>
    <property type="evidence" value="ECO:0007669"/>
    <property type="project" value="InterPro"/>
</dbReference>